<proteinExistence type="predicted"/>
<feature type="region of interest" description="Disordered" evidence="3">
    <location>
        <begin position="46"/>
        <end position="81"/>
    </location>
</feature>
<dbReference type="Pfam" id="PF13579">
    <property type="entry name" value="Glyco_trans_4_4"/>
    <property type="match status" value="1"/>
</dbReference>
<feature type="domain" description="Glycosyltransferase subfamily 4-like N-terminal" evidence="4">
    <location>
        <begin position="22"/>
        <end position="181"/>
    </location>
</feature>
<organism evidence="5 6">
    <name type="scientific">Phytohabitans aurantiacus</name>
    <dbReference type="NCBI Taxonomy" id="3016789"/>
    <lineage>
        <taxon>Bacteria</taxon>
        <taxon>Bacillati</taxon>
        <taxon>Actinomycetota</taxon>
        <taxon>Actinomycetes</taxon>
        <taxon>Micromonosporales</taxon>
        <taxon>Micromonosporaceae</taxon>
    </lineage>
</organism>
<evidence type="ECO:0000256" key="3">
    <source>
        <dbReference type="SAM" id="MobiDB-lite"/>
    </source>
</evidence>
<sequence length="244" mass="26067">MRVAVLSIGHRPVRAGGRDWASGPAVHVTELAAALAHLGHDVRVYTRRSSPSQPEQSRDPAGVTTVSVPVGPPRATPPDEEADQVTAFGQWLDRSWRQGWAPDVVHAHGWPSALSALVAKSLASRPTVVTSPPIDAGLGHRDLIEQATRGADALVALSRGDAHILRRLGVPAAKVSVIPSGVDTEQFAPDGRAWARRRSPRCRTCRTPSSSSWAGRHRRRTGWGRTPPRCARSPSTTPSMTGSA</sequence>
<dbReference type="InterPro" id="IPR028098">
    <property type="entry name" value="Glyco_trans_4-like_N"/>
</dbReference>
<dbReference type="RefSeq" id="WP_281900968.1">
    <property type="nucleotide sequence ID" value="NZ_BSDI01000033.1"/>
</dbReference>
<feature type="compositionally biased region" description="Low complexity" evidence="3">
    <location>
        <begin position="47"/>
        <end position="69"/>
    </location>
</feature>
<dbReference type="SUPFAM" id="SSF53756">
    <property type="entry name" value="UDP-Glycosyltransferase/glycogen phosphorylase"/>
    <property type="match status" value="1"/>
</dbReference>
<dbReference type="InterPro" id="IPR050194">
    <property type="entry name" value="Glycosyltransferase_grp1"/>
</dbReference>
<evidence type="ECO:0000313" key="5">
    <source>
        <dbReference type="EMBL" id="GLI00560.1"/>
    </source>
</evidence>
<keyword evidence="1" id="KW-0328">Glycosyltransferase</keyword>
<comment type="caution">
    <text evidence="5">The sequence shown here is derived from an EMBL/GenBank/DDBJ whole genome shotgun (WGS) entry which is preliminary data.</text>
</comment>
<dbReference type="PANTHER" id="PTHR45947">
    <property type="entry name" value="SULFOQUINOVOSYL TRANSFERASE SQD2"/>
    <property type="match status" value="1"/>
</dbReference>
<evidence type="ECO:0000256" key="1">
    <source>
        <dbReference type="ARBA" id="ARBA00022676"/>
    </source>
</evidence>
<name>A0ABQ5R3N1_9ACTN</name>
<dbReference type="PANTHER" id="PTHR45947:SF3">
    <property type="entry name" value="SULFOQUINOVOSYL TRANSFERASE SQD2"/>
    <property type="match status" value="1"/>
</dbReference>
<dbReference type="EMBL" id="BSDI01000033">
    <property type="protein sequence ID" value="GLI00560.1"/>
    <property type="molecule type" value="Genomic_DNA"/>
</dbReference>
<evidence type="ECO:0000313" key="6">
    <source>
        <dbReference type="Proteomes" id="UP001144280"/>
    </source>
</evidence>
<feature type="region of interest" description="Disordered" evidence="3">
    <location>
        <begin position="204"/>
        <end position="244"/>
    </location>
</feature>
<evidence type="ECO:0000259" key="4">
    <source>
        <dbReference type="Pfam" id="PF13579"/>
    </source>
</evidence>
<keyword evidence="6" id="KW-1185">Reference proteome</keyword>
<accession>A0ABQ5R3N1</accession>
<reference evidence="5" key="1">
    <citation type="submission" date="2022-12" db="EMBL/GenBank/DDBJ databases">
        <title>New Phytohabitans aurantiacus sp. RD004123 nov., an actinomycete isolated from soil.</title>
        <authorList>
            <person name="Triningsih D.W."/>
            <person name="Harunari E."/>
            <person name="Igarashi Y."/>
        </authorList>
    </citation>
    <scope>NUCLEOTIDE SEQUENCE</scope>
    <source>
        <strain evidence="5">RD004123</strain>
    </source>
</reference>
<dbReference type="Proteomes" id="UP001144280">
    <property type="component" value="Unassembled WGS sequence"/>
</dbReference>
<feature type="compositionally biased region" description="Polar residues" evidence="3">
    <location>
        <begin position="233"/>
        <end position="244"/>
    </location>
</feature>
<evidence type="ECO:0000256" key="2">
    <source>
        <dbReference type="ARBA" id="ARBA00022679"/>
    </source>
</evidence>
<gene>
    <name evidence="5" type="ORF">Pa4123_58360</name>
</gene>
<dbReference type="Gene3D" id="3.40.50.2000">
    <property type="entry name" value="Glycogen Phosphorylase B"/>
    <property type="match status" value="1"/>
</dbReference>
<protein>
    <recommendedName>
        <fullName evidence="4">Glycosyltransferase subfamily 4-like N-terminal domain-containing protein</fullName>
    </recommendedName>
</protein>
<keyword evidence="2" id="KW-0808">Transferase</keyword>